<reference evidence="1 2" key="2">
    <citation type="journal article" date="2003" name="Res. Microbiol.">
        <title>Myoviridae bacteriophages of Pseudomonas aeruginosa: a long and complex evolutionary pathway.</title>
        <authorList>
            <person name="Krylov V.N."/>
            <person name="Pleteneva E.A."/>
            <person name="Bourkalsteva M.V."/>
            <person name="Shaburova O.V."/>
            <person name="Volckaert G."/>
            <person name="Sykilinda N.N."/>
            <person name="Kurochkina L.P."/>
            <person name="Mesyanzhinov V.V."/>
        </authorList>
    </citation>
    <scope>NUCLEOTIDE SEQUENCE [LARGE SCALE GENOMIC DNA]</scope>
</reference>
<dbReference type="KEGG" id="vg:5176661"/>
<dbReference type="GeneID" id="5176661"/>
<accession>Q2Z0U9</accession>
<protein>
    <submittedName>
        <fullName evidence="1">Uncharacterized protein</fullName>
    </submittedName>
</protein>
<proteinExistence type="predicted"/>
<dbReference type="EMBL" id="AJ697969">
    <property type="protein sequence ID" value="CAG27226.1"/>
    <property type="molecule type" value="Genomic_DNA"/>
</dbReference>
<organism evidence="1 2">
    <name type="scientific">Pseudomonas phage EL</name>
    <dbReference type="NCBI Taxonomy" id="273133"/>
    <lineage>
        <taxon>Viruses</taxon>
        <taxon>Duplodnaviria</taxon>
        <taxon>Heunggongvirae</taxon>
        <taxon>Uroviricota</taxon>
        <taxon>Caudoviricetes</taxon>
        <taxon>Chimalliviridae</taxon>
        <taxon>Elvirus</taxon>
        <taxon>Elvirus EL</taxon>
    </lineage>
</organism>
<evidence type="ECO:0000313" key="1">
    <source>
        <dbReference type="EMBL" id="CAG27226.1"/>
    </source>
</evidence>
<name>Q2Z0U9_9CAUD</name>
<keyword evidence="2" id="KW-1185">Reference proteome</keyword>
<dbReference type="RefSeq" id="YP_418165.1">
    <property type="nucleotide sequence ID" value="NC_007623.1"/>
</dbReference>
<reference evidence="1 2" key="3">
    <citation type="journal article" date="2004" name="Bioinformatics">
        <title>PHIRE, a deterministic approach to reveal regulatory elements in bacteriophage genomes.</title>
        <authorList>
            <person name="Lavigne R."/>
            <person name="Sun W.D."/>
            <person name="Volckaert G."/>
        </authorList>
    </citation>
    <scope>NUCLEOTIDE SEQUENCE [LARGE SCALE GENOMIC DNA]</scope>
</reference>
<reference evidence="1 2" key="4">
    <citation type="journal article" date="2005" name="J. Mol. Biol.">
        <title>Genome comparison of Pseudomonas aeruginosa large phages.</title>
        <authorList>
            <person name="Hertveldt K."/>
            <person name="Lavigne R."/>
            <person name="Pleteneva E."/>
            <person name="Sernova N."/>
            <person name="Kurochkina L."/>
            <person name="Korchevskii R."/>
            <person name="Robben J."/>
            <person name="Mesyanzhinov V."/>
            <person name="Krylov V.N."/>
            <person name="Volckaert G."/>
        </authorList>
    </citation>
    <scope>NUCLEOTIDE SEQUENCE</scope>
</reference>
<evidence type="ECO:0000313" key="2">
    <source>
        <dbReference type="Proteomes" id="UP000001239"/>
    </source>
</evidence>
<sequence>MTDRSLKTDRDDECGGGPLTQFVDYVTNKDHIRNHEKYLMGRYARGTESGLEAWIKFQYVFGRAFGEGYVGDLKFRVYYDFDTGFELFYVPFASGLRLERQGDAPMVFSPDPNQPGNEKEFIKFLVEHQANRQK</sequence>
<dbReference type="Proteomes" id="UP000001239">
    <property type="component" value="Segment"/>
</dbReference>
<reference evidence="1 2" key="1">
    <citation type="journal article" date="2002" name="Genetika">
        <title>Phenogenetic characterization of a group of giant Phi KZ-like bacteriophages of Pseudomonas aeruginosa].</title>
        <authorList>
            <person name="Burkal'tseva M.V."/>
            <person name="Krylov V.N."/>
            <person name="Pleteneva E.A."/>
            <person name="Shaburova O.V."/>
            <person name="Krylov S.V."/>
            <person name="Volckaert G."/>
            <person name="Sykilinda N.N."/>
            <person name="Kurochkina L.P."/>
            <person name="Mesyanzhinov V.V."/>
        </authorList>
    </citation>
    <scope>NUCLEOTIDE SEQUENCE [LARGE SCALE GENOMIC DNA]</scope>
</reference>